<accession>A0AAD4I8Z9</accession>
<dbReference type="EMBL" id="JAANER010000006">
    <property type="protein sequence ID" value="KAG9188531.1"/>
    <property type="molecule type" value="Genomic_DNA"/>
</dbReference>
<dbReference type="AlphaFoldDB" id="A0AAD4I8Z9"/>
<proteinExistence type="predicted"/>
<dbReference type="InterPro" id="IPR011333">
    <property type="entry name" value="SKP1/BTB/POZ_sf"/>
</dbReference>
<organism evidence="2 3">
    <name type="scientific">Alternaria panax</name>
    <dbReference type="NCBI Taxonomy" id="48097"/>
    <lineage>
        <taxon>Eukaryota</taxon>
        <taxon>Fungi</taxon>
        <taxon>Dikarya</taxon>
        <taxon>Ascomycota</taxon>
        <taxon>Pezizomycotina</taxon>
        <taxon>Dothideomycetes</taxon>
        <taxon>Pleosporomycetidae</taxon>
        <taxon>Pleosporales</taxon>
        <taxon>Pleosporineae</taxon>
        <taxon>Pleosporaceae</taxon>
        <taxon>Alternaria</taxon>
        <taxon>Alternaria sect. Panax</taxon>
    </lineage>
</organism>
<keyword evidence="3" id="KW-1185">Reference proteome</keyword>
<dbReference type="Proteomes" id="UP001199106">
    <property type="component" value="Unassembled WGS sequence"/>
</dbReference>
<feature type="region of interest" description="Disordered" evidence="1">
    <location>
        <begin position="233"/>
        <end position="295"/>
    </location>
</feature>
<comment type="caution">
    <text evidence="2">The sequence shown here is derived from an EMBL/GenBank/DDBJ whole genome shotgun (WGS) entry which is preliminary data.</text>
</comment>
<gene>
    <name evidence="2" type="ORF">G6011_02454</name>
</gene>
<dbReference type="SUPFAM" id="SSF54695">
    <property type="entry name" value="POZ domain"/>
    <property type="match status" value="1"/>
</dbReference>
<evidence type="ECO:0008006" key="4">
    <source>
        <dbReference type="Google" id="ProtNLM"/>
    </source>
</evidence>
<name>A0AAD4I8Z9_9PLEO</name>
<evidence type="ECO:0000313" key="2">
    <source>
        <dbReference type="EMBL" id="KAG9188531.1"/>
    </source>
</evidence>
<evidence type="ECO:0000313" key="3">
    <source>
        <dbReference type="Proteomes" id="UP001199106"/>
    </source>
</evidence>
<protein>
    <recommendedName>
        <fullName evidence="4">BTB domain-containing protein</fullName>
    </recommendedName>
</protein>
<feature type="compositionally biased region" description="Basic residues" evidence="1">
    <location>
        <begin position="238"/>
        <end position="253"/>
    </location>
</feature>
<sequence length="295" mass="34099">MPNSRVPCNDPYVYSRARGAPEIVSLNVGSGDDSDVLEAPLRYLRLTSNYFNDQLCGTSESFIVPGSSPHLFRIFLEFLITGDLHHPDSDETTDRRFPFGTLIDIFEFAKAFEIDTLRNAALDEFFLRIIDNPNQLPYEYISDIYGATSSESSLRCLVVGVIVYIGTKQETKDWNDDLPKEFMMDCLTAASEDEIVPFSGDWSEDDVLKWLDEMKGKLCDLFHVHDLEPEPESFRTRPFVRTRKTRKERRAKRRQEQEESGEEGPIDPERQTLADDEDAERMRYLMDPLPARQRY</sequence>
<reference evidence="2" key="1">
    <citation type="submission" date="2021-07" db="EMBL/GenBank/DDBJ databases">
        <title>Genome Resource of American Ginseng Black Spot Pathogen Alternaria panax.</title>
        <authorList>
            <person name="Qiu C."/>
            <person name="Wang W."/>
            <person name="Liu Z."/>
        </authorList>
    </citation>
    <scope>NUCLEOTIDE SEQUENCE</scope>
    <source>
        <strain evidence="2">BNCC115425</strain>
    </source>
</reference>
<dbReference type="Gene3D" id="3.30.710.10">
    <property type="entry name" value="Potassium Channel Kv1.1, Chain A"/>
    <property type="match status" value="1"/>
</dbReference>
<evidence type="ECO:0000256" key="1">
    <source>
        <dbReference type="SAM" id="MobiDB-lite"/>
    </source>
</evidence>